<evidence type="ECO:0000313" key="4">
    <source>
        <dbReference type="Proteomes" id="UP000316621"/>
    </source>
</evidence>
<evidence type="ECO:0000259" key="2">
    <source>
        <dbReference type="SMART" id="SM00785"/>
    </source>
</evidence>
<feature type="compositionally biased region" description="Acidic residues" evidence="1">
    <location>
        <begin position="287"/>
        <end position="305"/>
    </location>
</feature>
<dbReference type="GO" id="GO:0003924">
    <property type="term" value="F:GTPase activity"/>
    <property type="evidence" value="ECO:0007669"/>
    <property type="project" value="TreeGrafter"/>
</dbReference>
<dbReference type="PANTHER" id="PTHR12858:SF1">
    <property type="entry name" value="PRE-RRNA-PROCESSING PROTEIN TSR1 HOMOLOG"/>
    <property type="match status" value="1"/>
</dbReference>
<evidence type="ECO:0000313" key="3">
    <source>
        <dbReference type="EMBL" id="RZC70549.1"/>
    </source>
</evidence>
<feature type="region of interest" description="Disordered" evidence="1">
    <location>
        <begin position="267"/>
        <end position="305"/>
    </location>
</feature>
<feature type="domain" description="AARP2CN" evidence="2">
    <location>
        <begin position="109"/>
        <end position="190"/>
    </location>
</feature>
<dbReference type="AlphaFoldDB" id="A0A4Y7KF07"/>
<gene>
    <name evidence="3" type="ORF">C5167_033709</name>
</gene>
<dbReference type="PANTHER" id="PTHR12858">
    <property type="entry name" value="RIBOSOME BIOGENESIS PROTEIN"/>
    <property type="match status" value="1"/>
</dbReference>
<accession>A0A4Y7KF07</accession>
<dbReference type="Gramene" id="RZC70549">
    <property type="protein sequence ID" value="RZC70549"/>
    <property type="gene ID" value="C5167_033709"/>
</dbReference>
<dbReference type="GO" id="GO:0034511">
    <property type="term" value="F:U3 snoRNA binding"/>
    <property type="evidence" value="ECO:0007669"/>
    <property type="project" value="TreeGrafter"/>
</dbReference>
<sequence length="339" mass="38143">MASKGGLGSTPQRLISLYGTREVLTYILRYQVADLIAFVASASSLSKEVNTCSYIDSFGSQCLSVFKALGLPSTVVLVRKRNDMKKTCMSSLASELPDSKFYPADTTEELHKFMWLFKEYRLTVPFWRSQRPYLMAHEVDLIVNDGSPKLCTLLLSGYLRAHGLSVNQLVHVSGSGDFQISKIDVLQDPNPLKAGREQDLMDSDELHGTQIIHSLLPDLSKQQSLVTENDPKLHVREQTWPTEMEMTEADECQRRSIISPFENQAAESFEGEDNRNSGSDCLHGEDQEVYSDEDTDADTVLEEDEDVTKEMIRDEVRKINDAHAEDGGTHFLFLALNCY</sequence>
<dbReference type="Pfam" id="PF08142">
    <property type="entry name" value="AARP2CN"/>
    <property type="match status" value="1"/>
</dbReference>
<name>A0A4Y7KF07_PAPSO</name>
<dbReference type="GO" id="GO:0030688">
    <property type="term" value="C:preribosome, small subunit precursor"/>
    <property type="evidence" value="ECO:0007669"/>
    <property type="project" value="TreeGrafter"/>
</dbReference>
<dbReference type="STRING" id="3469.A0A4Y7KF07"/>
<dbReference type="InterPro" id="IPR012948">
    <property type="entry name" value="AARP2CN"/>
</dbReference>
<proteinExistence type="predicted"/>
<dbReference type="InterPro" id="IPR039761">
    <property type="entry name" value="Bms1/Tsr1"/>
</dbReference>
<reference evidence="3 4" key="1">
    <citation type="journal article" date="2018" name="Science">
        <title>The opium poppy genome and morphinan production.</title>
        <authorList>
            <person name="Guo L."/>
            <person name="Winzer T."/>
            <person name="Yang X."/>
            <person name="Li Y."/>
            <person name="Ning Z."/>
            <person name="He Z."/>
            <person name="Teodor R."/>
            <person name="Lu Y."/>
            <person name="Bowser T.A."/>
            <person name="Graham I.A."/>
            <person name="Ye K."/>
        </authorList>
    </citation>
    <scope>NUCLEOTIDE SEQUENCE [LARGE SCALE GENOMIC DNA]</scope>
    <source>
        <strain evidence="4">cv. HN1</strain>
        <tissue evidence="3">Leaves</tissue>
    </source>
</reference>
<dbReference type="GO" id="GO:0005525">
    <property type="term" value="F:GTP binding"/>
    <property type="evidence" value="ECO:0007669"/>
    <property type="project" value="TreeGrafter"/>
</dbReference>
<organism evidence="3 4">
    <name type="scientific">Papaver somniferum</name>
    <name type="common">Opium poppy</name>
    <dbReference type="NCBI Taxonomy" id="3469"/>
    <lineage>
        <taxon>Eukaryota</taxon>
        <taxon>Viridiplantae</taxon>
        <taxon>Streptophyta</taxon>
        <taxon>Embryophyta</taxon>
        <taxon>Tracheophyta</taxon>
        <taxon>Spermatophyta</taxon>
        <taxon>Magnoliopsida</taxon>
        <taxon>Ranunculales</taxon>
        <taxon>Papaveraceae</taxon>
        <taxon>Papaveroideae</taxon>
        <taxon>Papaver</taxon>
    </lineage>
</organism>
<keyword evidence="4" id="KW-1185">Reference proteome</keyword>
<dbReference type="GO" id="GO:0005634">
    <property type="term" value="C:nucleus"/>
    <property type="evidence" value="ECO:0007669"/>
    <property type="project" value="InterPro"/>
</dbReference>
<dbReference type="EMBL" id="CM010721">
    <property type="protein sequence ID" value="RZC70549.1"/>
    <property type="molecule type" value="Genomic_DNA"/>
</dbReference>
<dbReference type="GO" id="GO:0000462">
    <property type="term" value="P:maturation of SSU-rRNA from tricistronic rRNA transcript (SSU-rRNA, 5.8S rRNA, LSU-rRNA)"/>
    <property type="evidence" value="ECO:0007669"/>
    <property type="project" value="TreeGrafter"/>
</dbReference>
<dbReference type="SMART" id="SM00785">
    <property type="entry name" value="AARP2CN"/>
    <property type="match status" value="1"/>
</dbReference>
<dbReference type="GO" id="GO:0000479">
    <property type="term" value="P:endonucleolytic cleavage of tricistronic rRNA transcript (SSU-rRNA, 5.8S rRNA, LSU-rRNA)"/>
    <property type="evidence" value="ECO:0007669"/>
    <property type="project" value="TreeGrafter"/>
</dbReference>
<dbReference type="Proteomes" id="UP000316621">
    <property type="component" value="Chromosome 7"/>
</dbReference>
<evidence type="ECO:0000256" key="1">
    <source>
        <dbReference type="SAM" id="MobiDB-lite"/>
    </source>
</evidence>
<protein>
    <recommendedName>
        <fullName evidence="2">AARP2CN domain-containing protein</fullName>
    </recommendedName>
</protein>